<comment type="similarity">
    <text evidence="1">Belongs to the Dps family.</text>
</comment>
<feature type="domain" description="Ferritin/DPS" evidence="2">
    <location>
        <begin position="5"/>
        <end position="143"/>
    </location>
</feature>
<reference evidence="3" key="1">
    <citation type="submission" date="2020-04" db="EMBL/GenBank/DDBJ databases">
        <authorList>
            <person name="Chiriac C."/>
            <person name="Salcher M."/>
            <person name="Ghai R."/>
            <person name="Kavagutti S V."/>
        </authorList>
    </citation>
    <scope>NUCLEOTIDE SEQUENCE</scope>
</reference>
<dbReference type="EMBL" id="LR796423">
    <property type="protein sequence ID" value="CAB4143605.1"/>
    <property type="molecule type" value="Genomic_DNA"/>
</dbReference>
<keyword evidence="3" id="KW-0238">DNA-binding</keyword>
<evidence type="ECO:0000259" key="2">
    <source>
        <dbReference type="Pfam" id="PF00210"/>
    </source>
</evidence>
<dbReference type="GO" id="GO:0003677">
    <property type="term" value="F:DNA binding"/>
    <property type="evidence" value="ECO:0007669"/>
    <property type="project" value="UniProtKB-KW"/>
</dbReference>
<protein>
    <submittedName>
        <fullName evidence="3">Dps DNA-binding ferritin-like protein (Oxidative damage protectant)</fullName>
    </submittedName>
</protein>
<dbReference type="SUPFAM" id="SSF47240">
    <property type="entry name" value="Ferritin-like"/>
    <property type="match status" value="1"/>
</dbReference>
<dbReference type="PIRSF" id="PIRSF005900">
    <property type="entry name" value="Dps"/>
    <property type="match status" value="1"/>
</dbReference>
<dbReference type="InterPro" id="IPR002177">
    <property type="entry name" value="DPS_DNA-bd"/>
</dbReference>
<proteinExistence type="inferred from homology"/>
<evidence type="ECO:0000256" key="1">
    <source>
        <dbReference type="ARBA" id="ARBA00009497"/>
    </source>
</evidence>
<evidence type="ECO:0000313" key="3">
    <source>
        <dbReference type="EMBL" id="CAB4143605.1"/>
    </source>
</evidence>
<name>A0A6J5M9E0_9CAUD</name>
<sequence>MEELIEELKKLFASNYAFYLKAQYYHWNVEGPDFPQYHEFFGNIYEEVGGSIDPLAEHIRALDAYAPGSFKRLEELSFIEGDDTIPTGLAMAAKLLEDNDKLTPMYISAMKKAESVDRYGTANFLQDRIEAHRKHSWMLRATTKRV</sequence>
<organism evidence="3">
    <name type="scientific">uncultured Caudovirales phage</name>
    <dbReference type="NCBI Taxonomy" id="2100421"/>
    <lineage>
        <taxon>Viruses</taxon>
        <taxon>Duplodnaviria</taxon>
        <taxon>Heunggongvirae</taxon>
        <taxon>Uroviricota</taxon>
        <taxon>Caudoviricetes</taxon>
        <taxon>Peduoviridae</taxon>
        <taxon>Maltschvirus</taxon>
        <taxon>Maltschvirus maltsch</taxon>
    </lineage>
</organism>
<dbReference type="PANTHER" id="PTHR42932:SF1">
    <property type="entry name" value="GENERAL STRESS PROTEIN 20U"/>
    <property type="match status" value="1"/>
</dbReference>
<dbReference type="PANTHER" id="PTHR42932">
    <property type="entry name" value="GENERAL STRESS PROTEIN 20U"/>
    <property type="match status" value="1"/>
</dbReference>
<dbReference type="PRINTS" id="PR01346">
    <property type="entry name" value="HELNAPAPROT"/>
</dbReference>
<dbReference type="CDD" id="cd01043">
    <property type="entry name" value="DPS"/>
    <property type="match status" value="1"/>
</dbReference>
<gene>
    <name evidence="3" type="ORF">UFOVP447_188</name>
</gene>
<accession>A0A6J5M9E0</accession>
<dbReference type="InterPro" id="IPR009078">
    <property type="entry name" value="Ferritin-like_SF"/>
</dbReference>
<dbReference type="GO" id="GO:0008199">
    <property type="term" value="F:ferric iron binding"/>
    <property type="evidence" value="ECO:0007669"/>
    <property type="project" value="InterPro"/>
</dbReference>
<dbReference type="InterPro" id="IPR012347">
    <property type="entry name" value="Ferritin-like"/>
</dbReference>
<dbReference type="InterPro" id="IPR008331">
    <property type="entry name" value="Ferritin_DPS_dom"/>
</dbReference>
<dbReference type="Pfam" id="PF00210">
    <property type="entry name" value="Ferritin"/>
    <property type="match status" value="1"/>
</dbReference>
<dbReference type="Gene3D" id="1.20.1260.10">
    <property type="match status" value="1"/>
</dbReference>